<gene>
    <name evidence="2" type="ORF">LCGC14_2912720</name>
</gene>
<feature type="non-terminal residue" evidence="2">
    <location>
        <position position="30"/>
    </location>
</feature>
<evidence type="ECO:0000313" key="2">
    <source>
        <dbReference type="EMBL" id="KKK71554.1"/>
    </source>
</evidence>
<proteinExistence type="predicted"/>
<comment type="caution">
    <text evidence="2">The sequence shown here is derived from an EMBL/GenBank/DDBJ whole genome shotgun (WGS) entry which is preliminary data.</text>
</comment>
<sequence>MGRKKRMRIGFPLGGLDRRASYRQQRPYTS</sequence>
<dbReference type="AlphaFoldDB" id="A0A0F8ZYT3"/>
<evidence type="ECO:0000256" key="1">
    <source>
        <dbReference type="SAM" id="MobiDB-lite"/>
    </source>
</evidence>
<reference evidence="2" key="1">
    <citation type="journal article" date="2015" name="Nature">
        <title>Complex archaea that bridge the gap between prokaryotes and eukaryotes.</title>
        <authorList>
            <person name="Spang A."/>
            <person name="Saw J.H."/>
            <person name="Jorgensen S.L."/>
            <person name="Zaremba-Niedzwiedzka K."/>
            <person name="Martijn J."/>
            <person name="Lind A.E."/>
            <person name="van Eijk R."/>
            <person name="Schleper C."/>
            <person name="Guy L."/>
            <person name="Ettema T.J."/>
        </authorList>
    </citation>
    <scope>NUCLEOTIDE SEQUENCE</scope>
</reference>
<name>A0A0F8ZYT3_9ZZZZ</name>
<protein>
    <submittedName>
        <fullName evidence="2">Uncharacterized protein</fullName>
    </submittedName>
</protein>
<organism evidence="2">
    <name type="scientific">marine sediment metagenome</name>
    <dbReference type="NCBI Taxonomy" id="412755"/>
    <lineage>
        <taxon>unclassified sequences</taxon>
        <taxon>metagenomes</taxon>
        <taxon>ecological metagenomes</taxon>
    </lineage>
</organism>
<dbReference type="EMBL" id="LAZR01057680">
    <property type="protein sequence ID" value="KKK71554.1"/>
    <property type="molecule type" value="Genomic_DNA"/>
</dbReference>
<accession>A0A0F8ZYT3</accession>
<feature type="region of interest" description="Disordered" evidence="1">
    <location>
        <begin position="1"/>
        <end position="30"/>
    </location>
</feature>